<dbReference type="PANTHER" id="PTHR30590">
    <property type="entry name" value="INNER MEMBRANE PROTEIN"/>
    <property type="match status" value="1"/>
</dbReference>
<feature type="transmembrane region" description="Helical" evidence="1">
    <location>
        <begin position="35"/>
        <end position="56"/>
    </location>
</feature>
<reference evidence="4" key="1">
    <citation type="journal article" date="2018" name="Sci. Rep.">
        <title>Lignite coal burning seam in the remote Altai Mountains harbors a hydrogen-driven thermophilic microbial community.</title>
        <authorList>
            <person name="Kadnikov V.V."/>
            <person name="Mardanov A.V."/>
            <person name="Ivasenko D.A."/>
            <person name="Antsiferov D.V."/>
            <person name="Beletsky A.V."/>
            <person name="Karnachuk O.V."/>
            <person name="Ravin N.V."/>
        </authorList>
    </citation>
    <scope>NUCLEOTIDE SEQUENCE [LARGE SCALE GENOMIC DNA]</scope>
</reference>
<gene>
    <name evidence="3" type="ORF">BSOLF_0037</name>
</gene>
<evidence type="ECO:0000259" key="2">
    <source>
        <dbReference type="Pfam" id="PF04235"/>
    </source>
</evidence>
<sequence>MFSWYLSDDHQRRSLFGLMTLIIRFFGLYGKTPLWLGLIMVLLILPINIVGSHMWMRTFCYGPLEYLWRIVTYGRMFPLRKPCRKQ</sequence>
<dbReference type="AlphaFoldDB" id="A0A2R6Y1P1"/>
<evidence type="ECO:0000313" key="4">
    <source>
        <dbReference type="Proteomes" id="UP000244338"/>
    </source>
</evidence>
<dbReference type="EMBL" id="PEBX01000024">
    <property type="protein sequence ID" value="PTQ56590.1"/>
    <property type="molecule type" value="Genomic_DNA"/>
</dbReference>
<accession>A0A2R6Y1P1</accession>
<keyword evidence="1" id="KW-1133">Transmembrane helix</keyword>
<dbReference type="PANTHER" id="PTHR30590:SF3">
    <property type="entry name" value="HYPOTHETICAL MEMBRANE SPANNING PROTEIN"/>
    <property type="match status" value="1"/>
</dbReference>
<keyword evidence="1" id="KW-0472">Membrane</keyword>
<feature type="domain" description="DUF418" evidence="2">
    <location>
        <begin position="19"/>
        <end position="74"/>
    </location>
</feature>
<dbReference type="InterPro" id="IPR007349">
    <property type="entry name" value="DUF418"/>
</dbReference>
<proteinExistence type="predicted"/>
<organism evidence="3 4">
    <name type="scientific">Candidatus Carbonibacillus altaicus</name>
    <dbReference type="NCBI Taxonomy" id="2163959"/>
    <lineage>
        <taxon>Bacteria</taxon>
        <taxon>Bacillati</taxon>
        <taxon>Bacillota</taxon>
        <taxon>Bacilli</taxon>
        <taxon>Bacillales</taxon>
        <taxon>Candidatus Carbonibacillus</taxon>
    </lineage>
</organism>
<dbReference type="Pfam" id="PF04235">
    <property type="entry name" value="DUF418"/>
    <property type="match status" value="1"/>
</dbReference>
<dbReference type="InterPro" id="IPR052529">
    <property type="entry name" value="Bact_Transport_Assoc"/>
</dbReference>
<name>A0A2R6Y1P1_9BACL</name>
<dbReference type="Proteomes" id="UP000244338">
    <property type="component" value="Unassembled WGS sequence"/>
</dbReference>
<keyword evidence="1" id="KW-0812">Transmembrane</keyword>
<comment type="caution">
    <text evidence="3">The sequence shown here is derived from an EMBL/GenBank/DDBJ whole genome shotgun (WGS) entry which is preliminary data.</text>
</comment>
<evidence type="ECO:0000256" key="1">
    <source>
        <dbReference type="SAM" id="Phobius"/>
    </source>
</evidence>
<protein>
    <recommendedName>
        <fullName evidence="2">DUF418 domain-containing protein</fullName>
    </recommendedName>
</protein>
<evidence type="ECO:0000313" key="3">
    <source>
        <dbReference type="EMBL" id="PTQ56590.1"/>
    </source>
</evidence>